<gene>
    <name evidence="2" type="ORF">GBAR_LOCUS23713</name>
</gene>
<name>A0AA35T7Q6_GEOBA</name>
<reference evidence="2" key="1">
    <citation type="submission" date="2023-03" db="EMBL/GenBank/DDBJ databases">
        <authorList>
            <person name="Steffen K."/>
            <person name="Cardenas P."/>
        </authorList>
    </citation>
    <scope>NUCLEOTIDE SEQUENCE</scope>
</reference>
<dbReference type="AlphaFoldDB" id="A0AA35T7Q6"/>
<dbReference type="GO" id="GO:0046872">
    <property type="term" value="F:metal ion binding"/>
    <property type="evidence" value="ECO:0007669"/>
    <property type="project" value="UniProtKB-ARBA"/>
</dbReference>
<proteinExistence type="predicted"/>
<sequence length="250" mass="28115">MGITEAQKKQLDEQGCIVIPDVLSDEEIEVYRADILRLAEEEKQNGLARQHTDGYGQLVRWLVNKGEMYEQLVARPKVMPYFEHLLGPDYTLSTLTSNIIDPGAPDGGYHVDSVLGSMPEPLPSFPLVANSLWLLDDFTPENGGTRHVPGIHLQRIKPPPGTTHHPDEVRLSAPKGSVFLFNGAIWHSAGANRTDQQRIALICFCCRSFVKPMFDFVHHIKPEVVERATPTMRRIYGFDSQPQPPDRPTR</sequence>
<keyword evidence="3" id="KW-1185">Reference proteome</keyword>
<evidence type="ECO:0000313" key="3">
    <source>
        <dbReference type="Proteomes" id="UP001174909"/>
    </source>
</evidence>
<evidence type="ECO:0000313" key="2">
    <source>
        <dbReference type="EMBL" id="CAI8042767.1"/>
    </source>
</evidence>
<comment type="caution">
    <text evidence="2">The sequence shown here is derived from an EMBL/GenBank/DDBJ whole genome shotgun (WGS) entry which is preliminary data.</text>
</comment>
<dbReference type="Pfam" id="PF05721">
    <property type="entry name" value="PhyH"/>
    <property type="match status" value="1"/>
</dbReference>
<dbReference type="Gene3D" id="2.60.120.620">
    <property type="entry name" value="q2cbj1_9rhob like domain"/>
    <property type="match status" value="1"/>
</dbReference>
<evidence type="ECO:0000256" key="1">
    <source>
        <dbReference type="ARBA" id="ARBA00001962"/>
    </source>
</evidence>
<dbReference type="EMBL" id="CASHTH010003283">
    <property type="protein sequence ID" value="CAI8042767.1"/>
    <property type="molecule type" value="Genomic_DNA"/>
</dbReference>
<dbReference type="SUPFAM" id="SSF51197">
    <property type="entry name" value="Clavaminate synthase-like"/>
    <property type="match status" value="1"/>
</dbReference>
<comment type="cofactor">
    <cofactor evidence="1">
        <name>Fe cation</name>
        <dbReference type="ChEBI" id="CHEBI:24875"/>
    </cofactor>
</comment>
<dbReference type="InterPro" id="IPR008775">
    <property type="entry name" value="Phytyl_CoA_dOase-like"/>
</dbReference>
<accession>A0AA35T7Q6</accession>
<dbReference type="PANTHER" id="PTHR20883">
    <property type="entry name" value="PHYTANOYL-COA DIOXYGENASE DOMAIN CONTAINING 1"/>
    <property type="match status" value="1"/>
</dbReference>
<dbReference type="Proteomes" id="UP001174909">
    <property type="component" value="Unassembled WGS sequence"/>
</dbReference>
<organism evidence="2 3">
    <name type="scientific">Geodia barretti</name>
    <name type="common">Barrett's horny sponge</name>
    <dbReference type="NCBI Taxonomy" id="519541"/>
    <lineage>
        <taxon>Eukaryota</taxon>
        <taxon>Metazoa</taxon>
        <taxon>Porifera</taxon>
        <taxon>Demospongiae</taxon>
        <taxon>Heteroscleromorpha</taxon>
        <taxon>Tetractinellida</taxon>
        <taxon>Astrophorina</taxon>
        <taxon>Geodiidae</taxon>
        <taxon>Geodia</taxon>
    </lineage>
</organism>
<protein>
    <submittedName>
        <fullName evidence="2">Uncharacterized protein Mb3657</fullName>
    </submittedName>
</protein>
<dbReference type="GO" id="GO:0016491">
    <property type="term" value="F:oxidoreductase activity"/>
    <property type="evidence" value="ECO:0007669"/>
    <property type="project" value="UniProtKB-ARBA"/>
</dbReference>
<dbReference type="PANTHER" id="PTHR20883:SF48">
    <property type="entry name" value="ECTOINE DIOXYGENASE"/>
    <property type="match status" value="1"/>
</dbReference>